<protein>
    <submittedName>
        <fullName evidence="1">Uncharacterized protein</fullName>
    </submittedName>
</protein>
<dbReference type="AlphaFoldDB" id="A0A9P5BHZ5"/>
<organism evidence="1 2">
    <name type="scientific">Fusarium agapanthi</name>
    <dbReference type="NCBI Taxonomy" id="1803897"/>
    <lineage>
        <taxon>Eukaryota</taxon>
        <taxon>Fungi</taxon>
        <taxon>Dikarya</taxon>
        <taxon>Ascomycota</taxon>
        <taxon>Pezizomycotina</taxon>
        <taxon>Sordariomycetes</taxon>
        <taxon>Hypocreomycetidae</taxon>
        <taxon>Hypocreales</taxon>
        <taxon>Nectriaceae</taxon>
        <taxon>Fusarium</taxon>
        <taxon>Fusarium fujikuroi species complex</taxon>
    </lineage>
</organism>
<evidence type="ECO:0000313" key="2">
    <source>
        <dbReference type="Proteomes" id="UP000737391"/>
    </source>
</evidence>
<dbReference type="EMBL" id="LUFC02000172">
    <property type="protein sequence ID" value="KAF4500785.1"/>
    <property type="molecule type" value="Genomic_DNA"/>
</dbReference>
<dbReference type="Proteomes" id="UP000737391">
    <property type="component" value="Unassembled WGS sequence"/>
</dbReference>
<accession>A0A9P5BHZ5</accession>
<name>A0A9P5BHZ5_9HYPO</name>
<gene>
    <name evidence="1" type="ORF">FAGAP_3012</name>
</gene>
<comment type="caution">
    <text evidence="1">The sequence shown here is derived from an EMBL/GenBank/DDBJ whole genome shotgun (WGS) entry which is preliminary data.</text>
</comment>
<keyword evidence="2" id="KW-1185">Reference proteome</keyword>
<reference evidence="1" key="1">
    <citation type="submission" date="2020-01" db="EMBL/GenBank/DDBJ databases">
        <title>Identification and distribution of gene clusters putatively required for synthesis of sphingolipid metabolism inhibitors in phylogenetically diverse species of the filamentous fungus Fusarium.</title>
        <authorList>
            <person name="Kim H.-S."/>
            <person name="Busman M."/>
            <person name="Brown D.W."/>
            <person name="Divon H."/>
            <person name="Uhlig S."/>
            <person name="Proctor R.H."/>
        </authorList>
    </citation>
    <scope>NUCLEOTIDE SEQUENCE</scope>
    <source>
        <strain evidence="1">NRRL 31653</strain>
    </source>
</reference>
<dbReference type="OrthoDB" id="10334898at2759"/>
<evidence type="ECO:0000313" key="1">
    <source>
        <dbReference type="EMBL" id="KAF4500785.1"/>
    </source>
</evidence>
<sequence length="118" mass="12714">MQWIFVDASKSIKSKLTTFGSLATPLVVLTTPGSAVSVMLDLSVAVWGQDLDYSRDLPHIAMSANGHIHIILDDVELGHLHQEVLVQPCGHGVVLNGQQCQTLIWSGVVPMSLSVTQI</sequence>
<proteinExistence type="predicted"/>